<evidence type="ECO:0000313" key="9">
    <source>
        <dbReference type="EMBL" id="SFQ29237.1"/>
    </source>
</evidence>
<feature type="transmembrane region" description="Helical" evidence="7">
    <location>
        <begin position="160"/>
        <end position="180"/>
    </location>
</feature>
<dbReference type="PROSITE" id="PS50850">
    <property type="entry name" value="MFS"/>
    <property type="match status" value="1"/>
</dbReference>
<feature type="transmembrane region" description="Helical" evidence="7">
    <location>
        <begin position="69"/>
        <end position="88"/>
    </location>
</feature>
<evidence type="ECO:0000256" key="3">
    <source>
        <dbReference type="ARBA" id="ARBA00022475"/>
    </source>
</evidence>
<feature type="transmembrane region" description="Helical" evidence="7">
    <location>
        <begin position="361"/>
        <end position="378"/>
    </location>
</feature>
<dbReference type="AlphaFoldDB" id="A0A1I5XC60"/>
<feature type="transmembrane region" description="Helical" evidence="7">
    <location>
        <begin position="269"/>
        <end position="290"/>
    </location>
</feature>
<evidence type="ECO:0000256" key="6">
    <source>
        <dbReference type="ARBA" id="ARBA00023136"/>
    </source>
</evidence>
<dbReference type="Gene3D" id="1.20.1250.20">
    <property type="entry name" value="MFS general substrate transporter like domains"/>
    <property type="match status" value="1"/>
</dbReference>
<comment type="subcellular location">
    <subcellularLocation>
        <location evidence="1">Cell membrane</location>
        <topology evidence="1">Multi-pass membrane protein</topology>
    </subcellularLocation>
</comment>
<evidence type="ECO:0000259" key="8">
    <source>
        <dbReference type="PROSITE" id="PS50850"/>
    </source>
</evidence>
<evidence type="ECO:0000256" key="7">
    <source>
        <dbReference type="SAM" id="Phobius"/>
    </source>
</evidence>
<dbReference type="Pfam" id="PF07690">
    <property type="entry name" value="MFS_1"/>
    <property type="match status" value="1"/>
</dbReference>
<keyword evidence="3" id="KW-1003">Cell membrane</keyword>
<feature type="transmembrane region" description="Helical" evidence="7">
    <location>
        <begin position="390"/>
        <end position="409"/>
    </location>
</feature>
<feature type="transmembrane region" description="Helical" evidence="7">
    <location>
        <begin position="326"/>
        <end position="349"/>
    </location>
</feature>
<dbReference type="STRING" id="1079859.SAMN04515674_11447"/>
<keyword evidence="4 7" id="KW-0812">Transmembrane</keyword>
<keyword evidence="2" id="KW-0813">Transport</keyword>
<dbReference type="EMBL" id="FOXH01000014">
    <property type="protein sequence ID" value="SFQ29237.1"/>
    <property type="molecule type" value="Genomic_DNA"/>
</dbReference>
<dbReference type="InterPro" id="IPR020846">
    <property type="entry name" value="MFS_dom"/>
</dbReference>
<keyword evidence="6 7" id="KW-0472">Membrane</keyword>
<keyword evidence="10" id="KW-1185">Reference proteome</keyword>
<feature type="domain" description="Major facilitator superfamily (MFS) profile" evidence="8">
    <location>
        <begin position="33"/>
        <end position="413"/>
    </location>
</feature>
<dbReference type="PANTHER" id="PTHR23517:SF2">
    <property type="entry name" value="MULTIDRUG RESISTANCE PROTEIN MDTH"/>
    <property type="match status" value="1"/>
</dbReference>
<sequence length="413" mass="46494">MFSLQLSEYFSYPFSVIQAFSLYRQSFNGLSRSVWLLSLVMFINRCGTMVLPFLTLYLTQKLHFSVADAGIVMGVYGSGALLGTFLGGKLSDRIGFYRIQVAALLLAGVFLLILMHLTSFWAICAGVFCFTTLGDSFRPANAAAIAFFSTAENRTRAYSLNRLAINLGWSIGGGLGGFLAAIDYEWLFWADGITCILAGIALSILIKDPHSQKPAKNQENLHHEPLASPYRDRKYLRFAFFTTLFAISFFQLFSMEPLYFKQVHHISEAGIGAMMTINGLMIACMEMILVTQLEKRLHKLSIIGYGMILTTASFLVFNIWEGVWVVWLSIILNTLGEMFAMPFMQSVAVERSNEQNRGQYLALYSMCYSIAQISAPTIGSQIVQHFSFTILWYVMAGFCMTSYVGFRFLKRRF</sequence>
<gene>
    <name evidence="9" type="ORF">SAMN04515674_11447</name>
</gene>
<dbReference type="InterPro" id="IPR050171">
    <property type="entry name" value="MFS_Transporters"/>
</dbReference>
<dbReference type="GO" id="GO:0005886">
    <property type="term" value="C:plasma membrane"/>
    <property type="evidence" value="ECO:0007669"/>
    <property type="project" value="UniProtKB-SubCell"/>
</dbReference>
<dbReference type="InterPro" id="IPR011701">
    <property type="entry name" value="MFS"/>
</dbReference>
<reference evidence="9 10" key="1">
    <citation type="submission" date="2016-10" db="EMBL/GenBank/DDBJ databases">
        <authorList>
            <person name="de Groot N.N."/>
        </authorList>
    </citation>
    <scope>NUCLEOTIDE SEQUENCE [LARGE SCALE GENOMIC DNA]</scope>
    <source>
        <strain evidence="10">E92,LMG 26720,CCM 7988</strain>
    </source>
</reference>
<proteinExistence type="predicted"/>
<evidence type="ECO:0000256" key="4">
    <source>
        <dbReference type="ARBA" id="ARBA00022692"/>
    </source>
</evidence>
<dbReference type="GO" id="GO:0022857">
    <property type="term" value="F:transmembrane transporter activity"/>
    <property type="evidence" value="ECO:0007669"/>
    <property type="project" value="InterPro"/>
</dbReference>
<feature type="transmembrane region" description="Helical" evidence="7">
    <location>
        <begin position="186"/>
        <end position="206"/>
    </location>
</feature>
<feature type="transmembrane region" description="Helical" evidence="7">
    <location>
        <begin position="235"/>
        <end position="254"/>
    </location>
</feature>
<evidence type="ECO:0000313" key="10">
    <source>
        <dbReference type="Proteomes" id="UP000199306"/>
    </source>
</evidence>
<dbReference type="SUPFAM" id="SSF103473">
    <property type="entry name" value="MFS general substrate transporter"/>
    <property type="match status" value="1"/>
</dbReference>
<evidence type="ECO:0000256" key="1">
    <source>
        <dbReference type="ARBA" id="ARBA00004651"/>
    </source>
</evidence>
<keyword evidence="5 7" id="KW-1133">Transmembrane helix</keyword>
<accession>A0A1I5XC60</accession>
<evidence type="ECO:0000256" key="5">
    <source>
        <dbReference type="ARBA" id="ARBA00022989"/>
    </source>
</evidence>
<organism evidence="9 10">
    <name type="scientific">Pseudarcicella hirudinis</name>
    <dbReference type="NCBI Taxonomy" id="1079859"/>
    <lineage>
        <taxon>Bacteria</taxon>
        <taxon>Pseudomonadati</taxon>
        <taxon>Bacteroidota</taxon>
        <taxon>Cytophagia</taxon>
        <taxon>Cytophagales</taxon>
        <taxon>Flectobacillaceae</taxon>
        <taxon>Pseudarcicella</taxon>
    </lineage>
</organism>
<feature type="transmembrane region" description="Helical" evidence="7">
    <location>
        <begin position="95"/>
        <end position="114"/>
    </location>
</feature>
<dbReference type="CDD" id="cd17329">
    <property type="entry name" value="MFS_MdtH_MDR_like"/>
    <property type="match status" value="1"/>
</dbReference>
<protein>
    <submittedName>
        <fullName evidence="9">Predicted arabinose efflux permease, MFS family</fullName>
    </submittedName>
</protein>
<feature type="transmembrane region" description="Helical" evidence="7">
    <location>
        <begin position="35"/>
        <end position="57"/>
    </location>
</feature>
<dbReference type="InterPro" id="IPR036259">
    <property type="entry name" value="MFS_trans_sf"/>
</dbReference>
<dbReference type="Proteomes" id="UP000199306">
    <property type="component" value="Unassembled WGS sequence"/>
</dbReference>
<dbReference type="RefSeq" id="WP_229632991.1">
    <property type="nucleotide sequence ID" value="NZ_FOXH01000014.1"/>
</dbReference>
<evidence type="ECO:0000256" key="2">
    <source>
        <dbReference type="ARBA" id="ARBA00022448"/>
    </source>
</evidence>
<name>A0A1I5XC60_9BACT</name>
<feature type="transmembrane region" description="Helical" evidence="7">
    <location>
        <begin position="302"/>
        <end position="320"/>
    </location>
</feature>
<dbReference type="PANTHER" id="PTHR23517">
    <property type="entry name" value="RESISTANCE PROTEIN MDTM, PUTATIVE-RELATED-RELATED"/>
    <property type="match status" value="1"/>
</dbReference>